<dbReference type="InterPro" id="IPR036895">
    <property type="entry name" value="Uracil-DNA_glycosylase-like_sf"/>
</dbReference>
<reference evidence="1 2" key="1">
    <citation type="journal article" date="2010" name="Appl. Environ. Microbiol.">
        <title>The genome sequence of Psychrobacter arcticus 273-4, a psychroactive Siberian permafrost bacterium, reveals mechanisms for adaptation to low-temperature growth.</title>
        <authorList>
            <person name="Ayala-del-Rio H.L."/>
            <person name="Chain P.S."/>
            <person name="Grzymski J.J."/>
            <person name="Ponder M.A."/>
            <person name="Ivanova N."/>
            <person name="Bergholz P.W."/>
            <person name="Di Bartolo G."/>
            <person name="Hauser L."/>
            <person name="Land M."/>
            <person name="Bakermans C."/>
            <person name="Rodrigues D."/>
            <person name="Klappenbach J."/>
            <person name="Zarka D."/>
            <person name="Larimer F."/>
            <person name="Richardson P."/>
            <person name="Murray A."/>
            <person name="Thomashow M."/>
            <person name="Tiedje J.M."/>
        </authorList>
    </citation>
    <scope>NUCLEOTIDE SEQUENCE [LARGE SCALE GENOMIC DNA]</scope>
    <source>
        <strain evidence="2">DSM 17307 / VKM B-2377 / 273-4</strain>
    </source>
</reference>
<sequence length="239" mass="27344">MKNLMTKSSPNNPTHLAKAANDFVWTQKIKNDTGNIETHPFDPVLPPDATVMMMGTFPPTADKWAMHFHYPNFYNDMWRIYGSVFFDDVDYFKVGEEKRFDPERIRNFMFERGIASCPTVKQAIRETGNASDKNLTVVTPVDLDNILPQVPKVKTLFTTGGKATEILLNLLAEPPAKSKYPKTNQSMDYPYQWQDANNKKADVNNLTLYRMLSTSRAYPLALDKKIAAYKDFFKKVGKL</sequence>
<accession>Q4FQ95</accession>
<evidence type="ECO:0000313" key="2">
    <source>
        <dbReference type="Proteomes" id="UP000000546"/>
    </source>
</evidence>
<dbReference type="OrthoDB" id="9794144at2"/>
<dbReference type="CDD" id="cd10032">
    <property type="entry name" value="UDG-F6_HDG"/>
    <property type="match status" value="1"/>
</dbReference>
<dbReference type="SUPFAM" id="SSF52141">
    <property type="entry name" value="Uracil-DNA glycosylase-like"/>
    <property type="match status" value="1"/>
</dbReference>
<gene>
    <name evidence="1" type="ordered locus">Psyc_1966</name>
</gene>
<keyword evidence="2" id="KW-1185">Reference proteome</keyword>
<dbReference type="KEGG" id="par:Psyc_1966"/>
<dbReference type="Gene3D" id="3.40.470.10">
    <property type="entry name" value="Uracil-DNA glycosylase-like domain"/>
    <property type="match status" value="1"/>
</dbReference>
<name>Q4FQ95_PSYA2</name>
<dbReference type="STRING" id="259536.Psyc_1966"/>
<dbReference type="eggNOG" id="COG3663">
    <property type="taxonomic scope" value="Bacteria"/>
</dbReference>
<evidence type="ECO:0000313" key="1">
    <source>
        <dbReference type="EMBL" id="AAZ19813.1"/>
    </source>
</evidence>
<organism evidence="1 2">
    <name type="scientific">Psychrobacter arcticus (strain DSM 17307 / VKM B-2377 / 273-4)</name>
    <dbReference type="NCBI Taxonomy" id="259536"/>
    <lineage>
        <taxon>Bacteria</taxon>
        <taxon>Pseudomonadati</taxon>
        <taxon>Pseudomonadota</taxon>
        <taxon>Gammaproteobacteria</taxon>
        <taxon>Moraxellales</taxon>
        <taxon>Moraxellaceae</taxon>
        <taxon>Psychrobacter</taxon>
    </lineage>
</organism>
<dbReference type="Proteomes" id="UP000000546">
    <property type="component" value="Chromosome"/>
</dbReference>
<dbReference type="HOGENOM" id="CLU_102538_0_0_6"/>
<protein>
    <recommendedName>
        <fullName evidence="3">DNA glycosylase</fullName>
    </recommendedName>
</protein>
<dbReference type="AlphaFoldDB" id="Q4FQ95"/>
<evidence type="ECO:0008006" key="3">
    <source>
        <dbReference type="Google" id="ProtNLM"/>
    </source>
</evidence>
<proteinExistence type="predicted"/>
<dbReference type="EMBL" id="CP000082">
    <property type="protein sequence ID" value="AAZ19813.1"/>
    <property type="molecule type" value="Genomic_DNA"/>
</dbReference>